<dbReference type="EMBL" id="CP033928">
    <property type="protein sequence ID" value="AZA62042.1"/>
    <property type="molecule type" value="Genomic_DNA"/>
</dbReference>
<reference evidence="1 2" key="1">
    <citation type="submission" date="2018-11" db="EMBL/GenBank/DDBJ databases">
        <title>Proposal to divide the Flavobacteriaceae and reorganize its genera based on Amino Acid Identity values calculated from whole genome sequences.</title>
        <authorList>
            <person name="Nicholson A.C."/>
            <person name="Gulvik C.A."/>
            <person name="Whitney A.M."/>
            <person name="Humrighouse B.W."/>
            <person name="Bell M."/>
            <person name="Holmes B."/>
            <person name="Steigerwalt A."/>
            <person name="Villarma A."/>
            <person name="Sheth M."/>
            <person name="Batra D."/>
            <person name="Pryor J."/>
            <person name="Bernardet J.-F."/>
            <person name="Hugo C."/>
            <person name="Kampfer P."/>
            <person name="Newman J."/>
            <person name="Mcquiston J.R."/>
        </authorList>
    </citation>
    <scope>NUCLEOTIDE SEQUENCE [LARGE SCALE GENOMIC DNA]</scope>
    <source>
        <strain evidence="1 2">G0211</strain>
    </source>
</reference>
<accession>A0A3G6N270</accession>
<evidence type="ECO:0000313" key="1">
    <source>
        <dbReference type="EMBL" id="AZA62042.1"/>
    </source>
</evidence>
<evidence type="ECO:0000313" key="2">
    <source>
        <dbReference type="Proteomes" id="UP000269076"/>
    </source>
</evidence>
<proteinExistence type="predicted"/>
<gene>
    <name evidence="1" type="ORF">EG340_13780</name>
</gene>
<dbReference type="Proteomes" id="UP000269076">
    <property type="component" value="Chromosome"/>
</dbReference>
<dbReference type="AlphaFoldDB" id="A0A3G6N270"/>
<sequence>MSIYNCSLIKKEEINLNNILDYYITYYSKENNLNVEKNYLILGVSNNNKLQSRTVSIADGCYNCPGIISNEDTFIQYKEFKIVIISYNKEDEKFLLQNLSNIATTEKFSVKPLRKDVMYDFARHWEIEYNNKGRVSFVCMGEETKKLKNKLFAIDVESCIQ</sequence>
<name>A0A3G6N270_9FLAO</name>
<protein>
    <submittedName>
        <fullName evidence="1">Uncharacterized protein</fullName>
    </submittedName>
</protein>
<organism evidence="1 2">
    <name type="scientific">Chryseobacterium indoltheticum</name>
    <dbReference type="NCBI Taxonomy" id="254"/>
    <lineage>
        <taxon>Bacteria</taxon>
        <taxon>Pseudomonadati</taxon>
        <taxon>Bacteroidota</taxon>
        <taxon>Flavobacteriia</taxon>
        <taxon>Flavobacteriales</taxon>
        <taxon>Weeksellaceae</taxon>
        <taxon>Chryseobacterium group</taxon>
        <taxon>Chryseobacterium</taxon>
    </lineage>
</organism>
<dbReference type="RefSeq" id="WP_123886623.1">
    <property type="nucleotide sequence ID" value="NZ_CP033928.1"/>
</dbReference>